<dbReference type="Gene3D" id="1.25.40.10">
    <property type="entry name" value="Tetratricopeptide repeat domain"/>
    <property type="match status" value="3"/>
</dbReference>
<protein>
    <submittedName>
        <fullName evidence="3">Tetratricopeptide repeat protein</fullName>
    </submittedName>
</protein>
<proteinExistence type="predicted"/>
<dbReference type="Pfam" id="PF13424">
    <property type="entry name" value="TPR_12"/>
    <property type="match status" value="1"/>
</dbReference>
<dbReference type="EMBL" id="SGBC01000003">
    <property type="protein sequence ID" value="RZD16019.1"/>
    <property type="molecule type" value="Genomic_DNA"/>
</dbReference>
<accession>A0A519BFI6</accession>
<dbReference type="Pfam" id="PF13181">
    <property type="entry name" value="TPR_8"/>
    <property type="match status" value="1"/>
</dbReference>
<feature type="repeat" description="TPR" evidence="1">
    <location>
        <begin position="57"/>
        <end position="90"/>
    </location>
</feature>
<dbReference type="SMART" id="SM00028">
    <property type="entry name" value="TPR"/>
    <property type="match status" value="5"/>
</dbReference>
<feature type="repeat" description="TPR" evidence="1">
    <location>
        <begin position="172"/>
        <end position="205"/>
    </location>
</feature>
<dbReference type="PROSITE" id="PS50005">
    <property type="entry name" value="TPR"/>
    <property type="match status" value="3"/>
</dbReference>
<dbReference type="Proteomes" id="UP000316562">
    <property type="component" value="Unassembled WGS sequence"/>
</dbReference>
<keyword evidence="1" id="KW-0802">TPR repeat</keyword>
<evidence type="ECO:0000256" key="2">
    <source>
        <dbReference type="SAM" id="Coils"/>
    </source>
</evidence>
<organism evidence="3 4">
    <name type="scientific">Acididesulfobacter guangdongensis</name>
    <dbReference type="NCBI Taxonomy" id="2597225"/>
    <lineage>
        <taxon>Bacteria</taxon>
        <taxon>Deltaproteobacteria</taxon>
        <taxon>Candidatus Acidulodesulfobacterales</taxon>
        <taxon>Candidatus Acididesulfobacter</taxon>
    </lineage>
</organism>
<reference evidence="3 4" key="1">
    <citation type="journal article" date="2019" name="ISME J.">
        <title>Insights into ecological role of a new deltaproteobacterial order Candidatus Acidulodesulfobacterales by metagenomics and metatranscriptomics.</title>
        <authorList>
            <person name="Tan S."/>
            <person name="Liu J."/>
            <person name="Fang Y."/>
            <person name="Hedlund B.P."/>
            <person name="Lian Z.H."/>
            <person name="Huang L.Y."/>
            <person name="Li J.T."/>
            <person name="Huang L.N."/>
            <person name="Li W.J."/>
            <person name="Jiang H.C."/>
            <person name="Dong H.L."/>
            <person name="Shu W.S."/>
        </authorList>
    </citation>
    <scope>NUCLEOTIDE SEQUENCE [LARGE SCALE GENOMIC DNA]</scope>
    <source>
        <strain evidence="3">AP2</strain>
    </source>
</reference>
<feature type="repeat" description="TPR" evidence="1">
    <location>
        <begin position="94"/>
        <end position="127"/>
    </location>
</feature>
<evidence type="ECO:0000313" key="4">
    <source>
        <dbReference type="Proteomes" id="UP000316562"/>
    </source>
</evidence>
<evidence type="ECO:0000256" key="1">
    <source>
        <dbReference type="PROSITE-ProRule" id="PRU00339"/>
    </source>
</evidence>
<name>A0A519BFI6_ACIG2</name>
<dbReference type="AlphaFoldDB" id="A0A519BFI6"/>
<comment type="caution">
    <text evidence="3">The sequence shown here is derived from an EMBL/GenBank/DDBJ whole genome shotgun (WGS) entry which is preliminary data.</text>
</comment>
<keyword evidence="2" id="KW-0175">Coiled coil</keyword>
<evidence type="ECO:0000313" key="3">
    <source>
        <dbReference type="EMBL" id="RZD16019.1"/>
    </source>
</evidence>
<sequence>MIKKILLFAVFLMFIFVVKSYASRNSITQCFNHLRGQSYRTAKRYGLRAVKKHSHSFHAHLCLGEAYYKLGIYPPAINSFKKAISFTNKKNRLMIVYNWIGRIYSNIGDKKNALLYYNRSLTLERKLKNVNNESANLNNKIAVTYRKKDNYQKALYYDEKSLALARTKKDKANSYGNIGTDYFDMNNYIETIKFIKKALILDENIDNHYETGEYFLKLGSAYTYINNYSKAKNYIIKGINIEKRIGNKLMIGAGHLFLGFRYLKKGNNLNNAMISFEKAYKFFKEAGANKDASSCLNIVNKIKKKLY</sequence>
<dbReference type="InterPro" id="IPR019734">
    <property type="entry name" value="TPR_rpt"/>
</dbReference>
<dbReference type="PANTHER" id="PTHR10098">
    <property type="entry name" value="RAPSYN-RELATED"/>
    <property type="match status" value="1"/>
</dbReference>
<dbReference type="InterPro" id="IPR011990">
    <property type="entry name" value="TPR-like_helical_dom_sf"/>
</dbReference>
<dbReference type="SUPFAM" id="SSF48452">
    <property type="entry name" value="TPR-like"/>
    <property type="match status" value="2"/>
</dbReference>
<feature type="coiled-coil region" evidence="2">
    <location>
        <begin position="120"/>
        <end position="147"/>
    </location>
</feature>
<gene>
    <name evidence="3" type="ORF">EVJ46_07435</name>
</gene>